<proteinExistence type="predicted"/>
<organism evidence="1 2">
    <name type="scientific">Phytohabitans houttuyneae</name>
    <dbReference type="NCBI Taxonomy" id="1076126"/>
    <lineage>
        <taxon>Bacteria</taxon>
        <taxon>Bacillati</taxon>
        <taxon>Actinomycetota</taxon>
        <taxon>Actinomycetes</taxon>
        <taxon>Micromonosporales</taxon>
        <taxon>Micromonosporaceae</taxon>
    </lineage>
</organism>
<dbReference type="Proteomes" id="UP000482800">
    <property type="component" value="Unassembled WGS sequence"/>
</dbReference>
<evidence type="ECO:0000313" key="2">
    <source>
        <dbReference type="Proteomes" id="UP000482800"/>
    </source>
</evidence>
<keyword evidence="2" id="KW-1185">Reference proteome</keyword>
<sequence length="135" mass="14231">MTVYRRPPARVMLEMAPRLASWDRVGAPGQLALAKFLDYADGVAAPLLVGDGPFALELSVAADGWAAPDRGGRDLDNYLFPLVNRLGPQRFAAVFGRKTQGGSWLAAGPALCAPTPVPSLFAVSTTTSTPYSAPM</sequence>
<accession>A0A6V8KMG9</accession>
<comment type="caution">
    <text evidence="1">The sequence shown here is derived from an EMBL/GenBank/DDBJ whole genome shotgun (WGS) entry which is preliminary data.</text>
</comment>
<dbReference type="RefSeq" id="WP_173069904.1">
    <property type="nucleotide sequence ID" value="NZ_BAABGO010000014.1"/>
</dbReference>
<name>A0A6V8KMG9_9ACTN</name>
<dbReference type="AlphaFoldDB" id="A0A6V8KMG9"/>
<dbReference type="EMBL" id="BLPF01000004">
    <property type="protein sequence ID" value="GFJ85054.1"/>
    <property type="molecule type" value="Genomic_DNA"/>
</dbReference>
<protein>
    <submittedName>
        <fullName evidence="1">Uncharacterized protein</fullName>
    </submittedName>
</protein>
<evidence type="ECO:0000313" key="1">
    <source>
        <dbReference type="EMBL" id="GFJ85054.1"/>
    </source>
</evidence>
<reference evidence="1 2" key="1">
    <citation type="submission" date="2020-03" db="EMBL/GenBank/DDBJ databases">
        <title>Whole genome shotgun sequence of Phytohabitans houttuyneae NBRC 108639.</title>
        <authorList>
            <person name="Komaki H."/>
            <person name="Tamura T."/>
        </authorList>
    </citation>
    <scope>NUCLEOTIDE SEQUENCE [LARGE SCALE GENOMIC DNA]</scope>
    <source>
        <strain evidence="1 2">NBRC 108639</strain>
    </source>
</reference>
<gene>
    <name evidence="1" type="ORF">Phou_092340</name>
</gene>
<reference evidence="1 2" key="2">
    <citation type="submission" date="2020-03" db="EMBL/GenBank/DDBJ databases">
        <authorList>
            <person name="Ichikawa N."/>
            <person name="Kimura A."/>
            <person name="Kitahashi Y."/>
            <person name="Uohara A."/>
        </authorList>
    </citation>
    <scope>NUCLEOTIDE SEQUENCE [LARGE SCALE GENOMIC DNA]</scope>
    <source>
        <strain evidence="1 2">NBRC 108639</strain>
    </source>
</reference>